<feature type="domain" description="Alpha-D-phosphohexomutase C-terminal" evidence="7">
    <location>
        <begin position="380"/>
        <end position="433"/>
    </location>
</feature>
<dbReference type="Pfam" id="PF00408">
    <property type="entry name" value="PGM_PMM_IV"/>
    <property type="match status" value="1"/>
</dbReference>
<evidence type="ECO:0000256" key="5">
    <source>
        <dbReference type="ARBA" id="ARBA00022842"/>
    </source>
</evidence>
<evidence type="ECO:0000259" key="9">
    <source>
        <dbReference type="Pfam" id="PF02879"/>
    </source>
</evidence>
<dbReference type="PANTHER" id="PTHR42946">
    <property type="entry name" value="PHOSPHOHEXOSE MUTASE"/>
    <property type="match status" value="1"/>
</dbReference>
<dbReference type="InterPro" id="IPR005844">
    <property type="entry name" value="A-D-PHexomutase_a/b/a-I"/>
</dbReference>
<evidence type="ECO:0000256" key="4">
    <source>
        <dbReference type="ARBA" id="ARBA00022723"/>
    </source>
</evidence>
<dbReference type="InterPro" id="IPR006352">
    <property type="entry name" value="GlmM_bact"/>
</dbReference>
<dbReference type="InterPro" id="IPR050060">
    <property type="entry name" value="Phosphoglucosamine_mutase"/>
</dbReference>
<dbReference type="Pfam" id="PF02879">
    <property type="entry name" value="PGM_PMM_II"/>
    <property type="match status" value="1"/>
</dbReference>
<dbReference type="PANTHER" id="PTHR42946:SF1">
    <property type="entry name" value="PHOSPHOGLUCOMUTASE (ALPHA-D-GLUCOSE-1,6-BISPHOSPHATE-DEPENDENT)"/>
    <property type="match status" value="1"/>
</dbReference>
<dbReference type="Pfam" id="PF02878">
    <property type="entry name" value="PGM_PMM_I"/>
    <property type="match status" value="1"/>
</dbReference>
<evidence type="ECO:0000256" key="2">
    <source>
        <dbReference type="ARBA" id="ARBA00010231"/>
    </source>
</evidence>
<dbReference type="SUPFAM" id="SSF55957">
    <property type="entry name" value="Phosphoglucomutase, C-terminal domain"/>
    <property type="match status" value="1"/>
</dbReference>
<dbReference type="Gene3D" id="3.30.310.50">
    <property type="entry name" value="Alpha-D-phosphohexomutase, C-terminal domain"/>
    <property type="match status" value="1"/>
</dbReference>
<comment type="caution">
    <text evidence="11">The sequence shown here is derived from an EMBL/GenBank/DDBJ whole genome shotgun (WGS) entry which is preliminary data.</text>
</comment>
<dbReference type="PRINTS" id="PR00509">
    <property type="entry name" value="PGMPMM"/>
</dbReference>
<evidence type="ECO:0000259" key="8">
    <source>
        <dbReference type="Pfam" id="PF02878"/>
    </source>
</evidence>
<keyword evidence="3" id="KW-0597">Phosphoprotein</keyword>
<keyword evidence="12" id="KW-1185">Reference proteome</keyword>
<dbReference type="Proteomes" id="UP000185093">
    <property type="component" value="Unassembled WGS sequence"/>
</dbReference>
<dbReference type="EMBL" id="FSQZ01000001">
    <property type="protein sequence ID" value="SIN63616.1"/>
    <property type="molecule type" value="Genomic_DNA"/>
</dbReference>
<keyword evidence="4" id="KW-0479">Metal-binding</keyword>
<evidence type="ECO:0000313" key="12">
    <source>
        <dbReference type="Proteomes" id="UP000185093"/>
    </source>
</evidence>
<feature type="domain" description="Alpha-D-phosphohexomutase alpha/beta/alpha" evidence="8">
    <location>
        <begin position="8"/>
        <end position="137"/>
    </location>
</feature>
<evidence type="ECO:0000256" key="1">
    <source>
        <dbReference type="ARBA" id="ARBA00001946"/>
    </source>
</evidence>
<comment type="cofactor">
    <cofactor evidence="1">
        <name>Mg(2+)</name>
        <dbReference type="ChEBI" id="CHEBI:18420"/>
    </cofactor>
</comment>
<sequence length="459" mass="50410">MDKKIRCLFGTDGVRDVANKGVMIPEMVLRLARAYALFLAERGVPRPKIAIGTDTRLSCQMLQCALEAGFMSAGADVMLLGVMPTAGVSFAVRHYNATGGAVISASHNPAEYNGIKFFDRNGVKLSDDDEASIEEYLGDSMLDEWRPTGASIGRARDAFGAMEVYVKHMLSKAVALSLSEYKIVIDCANGAMIEPARLVFSALNPKDMVFLGDEPNGININEGVGVMCIDTARDAVIRECADFAVAFDGDGDRVLFVDRKGRLIDGDVIIWVLAKWLKKRGKLGGGVVITMMSNMALEEHLKEEGITVYRCPVGDRYVYETMQRSDSMLGGEQSGHIIVKEHVQTGDGLCTSLMFLQACKELNLDIGELVDEFSPYPQMLKNVKVSNKEKALSHPDFLRSLRECEDIIKGKGRIFVRPSGTEPMVRILLEAKGVDLKSIVEKLASDIQKIDEELKNKVV</sequence>
<dbReference type="InterPro" id="IPR036900">
    <property type="entry name" value="A-D-PHexomutase_C_sf"/>
</dbReference>
<evidence type="ECO:0000313" key="11">
    <source>
        <dbReference type="EMBL" id="SIN63616.1"/>
    </source>
</evidence>
<comment type="similarity">
    <text evidence="2">Belongs to the phosphohexose mutase family.</text>
</comment>
<accession>A0ABY1JBG3</accession>
<reference evidence="11 12" key="1">
    <citation type="submission" date="2016-11" db="EMBL/GenBank/DDBJ databases">
        <authorList>
            <person name="Varghese N."/>
            <person name="Submissions S."/>
        </authorList>
    </citation>
    <scope>NUCLEOTIDE SEQUENCE [LARGE SCALE GENOMIC DNA]</scope>
    <source>
        <strain evidence="11 12">DSM 20664</strain>
    </source>
</reference>
<proteinExistence type="inferred from homology"/>
<protein>
    <submittedName>
        <fullName evidence="11">Phosphoglucosamine mutase</fullName>
    </submittedName>
</protein>
<dbReference type="InterPro" id="IPR005841">
    <property type="entry name" value="Alpha-D-phosphohexomutase_SF"/>
</dbReference>
<dbReference type="InterPro" id="IPR005843">
    <property type="entry name" value="A-D-PHexomutase_C"/>
</dbReference>
<dbReference type="Gene3D" id="3.40.120.10">
    <property type="entry name" value="Alpha-D-Glucose-1,6-Bisphosphate, subunit A, domain 3"/>
    <property type="match status" value="3"/>
</dbReference>
<organism evidence="11 12">
    <name type="scientific">Acetomicrobium flavidum</name>
    <dbReference type="NCBI Taxonomy" id="49896"/>
    <lineage>
        <taxon>Bacteria</taxon>
        <taxon>Thermotogati</taxon>
        <taxon>Synergistota</taxon>
        <taxon>Synergistia</taxon>
        <taxon>Synergistales</taxon>
        <taxon>Acetomicrobiaceae</taxon>
        <taxon>Acetomicrobium</taxon>
    </lineage>
</organism>
<dbReference type="NCBIfam" id="TIGR01455">
    <property type="entry name" value="glmM"/>
    <property type="match status" value="1"/>
</dbReference>
<dbReference type="RefSeq" id="WP_074199129.1">
    <property type="nucleotide sequence ID" value="NZ_DAORXD010000003.1"/>
</dbReference>
<dbReference type="InterPro" id="IPR016055">
    <property type="entry name" value="A-D-PHexomutase_a/b/a-I/II/III"/>
</dbReference>
<dbReference type="InterPro" id="IPR005845">
    <property type="entry name" value="A-D-PHexomutase_a/b/a-II"/>
</dbReference>
<evidence type="ECO:0000256" key="3">
    <source>
        <dbReference type="ARBA" id="ARBA00022553"/>
    </source>
</evidence>
<keyword evidence="5" id="KW-0460">Magnesium</keyword>
<keyword evidence="6" id="KW-0413">Isomerase</keyword>
<evidence type="ECO:0000259" key="7">
    <source>
        <dbReference type="Pfam" id="PF00408"/>
    </source>
</evidence>
<name>A0ABY1JBG3_9BACT</name>
<dbReference type="Pfam" id="PF02880">
    <property type="entry name" value="PGM_PMM_III"/>
    <property type="match status" value="1"/>
</dbReference>
<evidence type="ECO:0000259" key="10">
    <source>
        <dbReference type="Pfam" id="PF02880"/>
    </source>
</evidence>
<dbReference type="SUPFAM" id="SSF53738">
    <property type="entry name" value="Phosphoglucomutase, first 3 domains"/>
    <property type="match status" value="3"/>
</dbReference>
<feature type="domain" description="Alpha-D-phosphohexomutase alpha/beta/alpha" evidence="10">
    <location>
        <begin position="265"/>
        <end position="374"/>
    </location>
</feature>
<gene>
    <name evidence="11" type="ORF">SAMN05444368_0436</name>
</gene>
<feature type="domain" description="Alpha-D-phosphohexomutase alpha/beta/alpha" evidence="9">
    <location>
        <begin position="164"/>
        <end position="261"/>
    </location>
</feature>
<dbReference type="InterPro" id="IPR005846">
    <property type="entry name" value="A-D-PHexomutase_a/b/a-III"/>
</dbReference>
<evidence type="ECO:0000256" key="6">
    <source>
        <dbReference type="ARBA" id="ARBA00023235"/>
    </source>
</evidence>